<reference evidence="1" key="2">
    <citation type="submission" date="2020-07" db="EMBL/GenBank/DDBJ databases">
        <authorList>
            <person name="Vera ALvarez R."/>
            <person name="Arias-Moreno D.M."/>
            <person name="Jimenez-Jacinto V."/>
            <person name="Jimenez-Bremont J.F."/>
            <person name="Swaminathan K."/>
            <person name="Moose S.P."/>
            <person name="Guerrero-Gonzalez M.L."/>
            <person name="Marino-Ramirez L."/>
            <person name="Landsman D."/>
            <person name="Rodriguez-Kessler M."/>
            <person name="Delgado-Sanchez P."/>
        </authorList>
    </citation>
    <scope>NUCLEOTIDE SEQUENCE</scope>
    <source>
        <tissue evidence="1">Cladode</tissue>
    </source>
</reference>
<name>A0A7C8YKA9_OPUST</name>
<organism evidence="1">
    <name type="scientific">Opuntia streptacantha</name>
    <name type="common">Prickly pear cactus</name>
    <name type="synonym">Opuntia cardona</name>
    <dbReference type="NCBI Taxonomy" id="393608"/>
    <lineage>
        <taxon>Eukaryota</taxon>
        <taxon>Viridiplantae</taxon>
        <taxon>Streptophyta</taxon>
        <taxon>Embryophyta</taxon>
        <taxon>Tracheophyta</taxon>
        <taxon>Spermatophyta</taxon>
        <taxon>Magnoliopsida</taxon>
        <taxon>eudicotyledons</taxon>
        <taxon>Gunneridae</taxon>
        <taxon>Pentapetalae</taxon>
        <taxon>Caryophyllales</taxon>
        <taxon>Cactineae</taxon>
        <taxon>Cactaceae</taxon>
        <taxon>Opuntioideae</taxon>
        <taxon>Opuntia</taxon>
    </lineage>
</organism>
<evidence type="ECO:0000313" key="1">
    <source>
        <dbReference type="EMBL" id="MBA4620237.1"/>
    </source>
</evidence>
<dbReference type="EMBL" id="GISG01029762">
    <property type="protein sequence ID" value="MBA4620237.1"/>
    <property type="molecule type" value="Transcribed_RNA"/>
</dbReference>
<accession>A0A7C8YKA9</accession>
<dbReference type="AlphaFoldDB" id="A0A7C8YKA9"/>
<sequence length="99" mass="11011">MRYSAAAMKSSKQFCFLSSVPALCHSSPYSPPPRILARQKTTPKCLKRMVRMTLKLGVRLTLNPPYPNNRHGFDLSRTTSFLATMNIGILVPSLLGTKT</sequence>
<proteinExistence type="predicted"/>
<reference evidence="1" key="1">
    <citation type="journal article" date="2013" name="J. Plant Res.">
        <title>Effect of fungi and light on seed germination of three Opuntia species from semiarid lands of central Mexico.</title>
        <authorList>
            <person name="Delgado-Sanchez P."/>
            <person name="Jimenez-Bremont J.F."/>
            <person name="Guerrero-Gonzalez Mde L."/>
            <person name="Flores J."/>
        </authorList>
    </citation>
    <scope>NUCLEOTIDE SEQUENCE</scope>
    <source>
        <tissue evidence="1">Cladode</tissue>
    </source>
</reference>
<protein>
    <submittedName>
        <fullName evidence="1">Uncharacterized protein</fullName>
    </submittedName>
</protein>